<dbReference type="Proteomes" id="UP000235916">
    <property type="component" value="Unassembled WGS sequence"/>
</dbReference>
<feature type="transmembrane region" description="Helical" evidence="1">
    <location>
        <begin position="32"/>
        <end position="63"/>
    </location>
</feature>
<dbReference type="EMBL" id="POSP01000003">
    <property type="protein sequence ID" value="PND38227.1"/>
    <property type="molecule type" value="Genomic_DNA"/>
</dbReference>
<name>A0A2N8KXM8_9BURK</name>
<evidence type="ECO:0008006" key="4">
    <source>
        <dbReference type="Google" id="ProtNLM"/>
    </source>
</evidence>
<dbReference type="PANTHER" id="PTHR41795:SF1">
    <property type="entry name" value="EXOPOLYSACCHARIDE SYNTHESIS PROTEIN"/>
    <property type="match status" value="1"/>
</dbReference>
<feature type="transmembrane region" description="Helical" evidence="1">
    <location>
        <begin position="162"/>
        <end position="188"/>
    </location>
</feature>
<evidence type="ECO:0000313" key="2">
    <source>
        <dbReference type="EMBL" id="PND38227.1"/>
    </source>
</evidence>
<dbReference type="PANTHER" id="PTHR41795">
    <property type="entry name" value="EXOPOLYSACCHARIDE SYNTHESIS PROTEIN"/>
    <property type="match status" value="1"/>
</dbReference>
<accession>A0A2N8KXM8</accession>
<feature type="transmembrane region" description="Helical" evidence="1">
    <location>
        <begin position="129"/>
        <end position="156"/>
    </location>
</feature>
<evidence type="ECO:0000256" key="1">
    <source>
        <dbReference type="SAM" id="Phobius"/>
    </source>
</evidence>
<keyword evidence="1" id="KW-0472">Membrane</keyword>
<organism evidence="2 3">
    <name type="scientific">Kinneretia aquatilis</name>
    <dbReference type="NCBI Taxonomy" id="2070761"/>
    <lineage>
        <taxon>Bacteria</taxon>
        <taxon>Pseudomonadati</taxon>
        <taxon>Pseudomonadota</taxon>
        <taxon>Betaproteobacteria</taxon>
        <taxon>Burkholderiales</taxon>
        <taxon>Sphaerotilaceae</taxon>
        <taxon>Roseateles</taxon>
    </lineage>
</organism>
<comment type="caution">
    <text evidence="2">The sequence shown here is derived from an EMBL/GenBank/DDBJ whole genome shotgun (WGS) entry which is preliminary data.</text>
</comment>
<reference evidence="2 3" key="1">
    <citation type="submission" date="2018-01" db="EMBL/GenBank/DDBJ databases">
        <title>Draft genome sequence of Paucibacter aquatile CR182 isolated from freshwater of the Nakdong River.</title>
        <authorList>
            <person name="Choi A."/>
            <person name="Chung E.J."/>
        </authorList>
    </citation>
    <scope>NUCLEOTIDE SEQUENCE [LARGE SCALE GENOMIC DNA]</scope>
    <source>
        <strain evidence="2 3">CR182</strain>
    </source>
</reference>
<keyword evidence="1" id="KW-1133">Transmembrane helix</keyword>
<dbReference type="InterPro" id="IPR010331">
    <property type="entry name" value="ExoD"/>
</dbReference>
<keyword evidence="1" id="KW-0812">Transmembrane</keyword>
<protein>
    <recommendedName>
        <fullName evidence="4">Exopolysaccharide biosynthesis protein</fullName>
    </recommendedName>
</protein>
<gene>
    <name evidence="2" type="ORF">C1O66_12305</name>
</gene>
<keyword evidence="3" id="KW-1185">Reference proteome</keyword>
<evidence type="ECO:0000313" key="3">
    <source>
        <dbReference type="Proteomes" id="UP000235916"/>
    </source>
</evidence>
<sequence>MRLRRAAARVPSAGLSLQELAALQGSAAQGSLLLLLAAPCLLPVPGVGTVLGLGLLTLATLLWRGESASLTLPARVAALNLPQRWAARVLQLLSRCHGAAQGLLRERLSRLTPACHEPAPRWLAAKVGLMALLIVLPIPFGNVLPALALMLAGLALAARDGLVLLLALLMAGLATAFGLAVTVMGWIWGSQALGWVWQYLPGPWFGG</sequence>
<proteinExistence type="predicted"/>
<dbReference type="PIRSF" id="PIRSF033239">
    <property type="entry name" value="ExoD"/>
    <property type="match status" value="1"/>
</dbReference>
<dbReference type="AlphaFoldDB" id="A0A2N8KXM8"/>
<dbReference type="Pfam" id="PF06055">
    <property type="entry name" value="ExoD"/>
    <property type="match status" value="1"/>
</dbReference>